<dbReference type="RefSeq" id="WP_146166480.1">
    <property type="nucleotide sequence ID" value="NZ_CP160205.1"/>
</dbReference>
<sequence>MKTGNLFWRKVLVYSLRALASLFLLASFLVFLMTFITDVPVVYDKHAAETALVLFVALSAFIVSLVIKADPVAKENKTNDILLNQIRKSNLNKTKEKKS</sequence>
<protein>
    <submittedName>
        <fullName evidence="2">Uncharacterized protein</fullName>
    </submittedName>
</protein>
<dbReference type="Proteomes" id="UP000244168">
    <property type="component" value="Unassembled WGS sequence"/>
</dbReference>
<keyword evidence="1" id="KW-0472">Membrane</keyword>
<dbReference type="EMBL" id="QAOQ01000002">
    <property type="protein sequence ID" value="PTQ99396.1"/>
    <property type="molecule type" value="Genomic_DNA"/>
</dbReference>
<name>A0A2T5JCB5_9SPHI</name>
<feature type="transmembrane region" description="Helical" evidence="1">
    <location>
        <begin position="48"/>
        <end position="67"/>
    </location>
</feature>
<evidence type="ECO:0000313" key="2">
    <source>
        <dbReference type="EMBL" id="PTQ99396.1"/>
    </source>
</evidence>
<comment type="caution">
    <text evidence="2">The sequence shown here is derived from an EMBL/GenBank/DDBJ whole genome shotgun (WGS) entry which is preliminary data.</text>
</comment>
<proteinExistence type="predicted"/>
<accession>A0A2T5JCB5</accession>
<evidence type="ECO:0000313" key="3">
    <source>
        <dbReference type="Proteomes" id="UP000244168"/>
    </source>
</evidence>
<reference evidence="2 3" key="1">
    <citation type="submission" date="2018-04" db="EMBL/GenBank/DDBJ databases">
        <title>Genomic Encyclopedia of Archaeal and Bacterial Type Strains, Phase II (KMG-II): from individual species to whole genera.</title>
        <authorList>
            <person name="Goeker M."/>
        </authorList>
    </citation>
    <scope>NUCLEOTIDE SEQUENCE [LARGE SCALE GENOMIC DNA]</scope>
    <source>
        <strain evidence="2 3">DSM 26809</strain>
    </source>
</reference>
<gene>
    <name evidence="2" type="ORF">C8P68_102217</name>
</gene>
<evidence type="ECO:0000256" key="1">
    <source>
        <dbReference type="SAM" id="Phobius"/>
    </source>
</evidence>
<keyword evidence="1" id="KW-0812">Transmembrane</keyword>
<feature type="transmembrane region" description="Helical" evidence="1">
    <location>
        <begin position="12"/>
        <end position="36"/>
    </location>
</feature>
<keyword evidence="1" id="KW-1133">Transmembrane helix</keyword>
<dbReference type="AlphaFoldDB" id="A0A2T5JCB5"/>
<organism evidence="2 3">
    <name type="scientific">Mucilaginibacter yixingensis</name>
    <dbReference type="NCBI Taxonomy" id="1295612"/>
    <lineage>
        <taxon>Bacteria</taxon>
        <taxon>Pseudomonadati</taxon>
        <taxon>Bacteroidota</taxon>
        <taxon>Sphingobacteriia</taxon>
        <taxon>Sphingobacteriales</taxon>
        <taxon>Sphingobacteriaceae</taxon>
        <taxon>Mucilaginibacter</taxon>
    </lineage>
</organism>
<keyword evidence="3" id="KW-1185">Reference proteome</keyword>